<dbReference type="AlphaFoldDB" id="A0A1M4ZFB3"/>
<evidence type="ECO:0008006" key="3">
    <source>
        <dbReference type="Google" id="ProtNLM"/>
    </source>
</evidence>
<evidence type="ECO:0000313" key="2">
    <source>
        <dbReference type="Proteomes" id="UP000184048"/>
    </source>
</evidence>
<dbReference type="OrthoDB" id="627374at2"/>
<accession>A0A1M4ZFB3</accession>
<dbReference type="SUPFAM" id="SSF55781">
    <property type="entry name" value="GAF domain-like"/>
    <property type="match status" value="1"/>
</dbReference>
<proteinExistence type="predicted"/>
<dbReference type="STRING" id="1121884.SAMN02745131_01923"/>
<evidence type="ECO:0000313" key="1">
    <source>
        <dbReference type="EMBL" id="SHF16733.1"/>
    </source>
</evidence>
<dbReference type="EMBL" id="FQUU01000007">
    <property type="protein sequence ID" value="SHF16733.1"/>
    <property type="molecule type" value="Genomic_DNA"/>
</dbReference>
<name>A0A1M4ZFB3_9BACT</name>
<gene>
    <name evidence="1" type="ORF">SAMN02745131_01923</name>
</gene>
<sequence>MSTVSNLYEGFNGELSLEPLIMVLKKMIAEGKPGAKHLYQGMINEIEAIPELLQPITDPSILKTHEVLVTTLLSTIFPPSTLRDEGIYAVCYPFRPETAYASPPFTKLFIKDNNIINIPDPKTNIKIARANLSLAYNLILQKFYSHDVPLTATSVHPFSDEETHLTRYYELRMNAQFVEVKCINNDFAMPVAFAPHRTIEIEELQELFPLENFRFEGLVVMEVMDVTSEQVIAEIKNALLNINAFSDVEVYNDLQQHVQSLIGLKNVHIGITPFFKKNEYYLYTEAHYQNSLLFKNAEVINNKDIISEQCRDVFRNSNQSILYEILNESSSRFNQLLKYYYEQGIKSLILCPLKRDDGELIGLLEIASETKARLQFNQLSKIQPAIQLFALALEKTAESLDMQIDKTIKEHFTAIQPAVEWKFTEAAFNYLQHQQVSDLARMPAIAFEDVYPLYGSIDVRNSSTERSLSIQKDLMEQLQIANEVLGKVDTMIEFPLLKEYQFRIEKYIASITEALLPDDEMMIYDFLQNDVDALFKNLVNNKPAIKKIVNKYFDALDPQRKVVYHQRMAYEESITRINDVLDRFMDAEQHAAQEVYPHYFERYITDGIEFNIYVGQSISPQKPFNEMYVSNLKLWQLTLLAKAARVTNALEKRLSLPLQTTQLILAHSIPLTISFRRKERKFDVDGAYNIRYEIVKKRIDKVHLRDSDERLTQPGKIGIVYSQQKELNEYLEYMEFLQKEGLLTDNVEHLELEDTQGISGLKAIRVEVNLNTEPAPGQEPLKSSAVDKVLSK</sequence>
<keyword evidence="2" id="KW-1185">Reference proteome</keyword>
<dbReference type="Proteomes" id="UP000184048">
    <property type="component" value="Unassembled WGS sequence"/>
</dbReference>
<organism evidence="1 2">
    <name type="scientific">Flavisolibacter ginsengisoli DSM 18119</name>
    <dbReference type="NCBI Taxonomy" id="1121884"/>
    <lineage>
        <taxon>Bacteria</taxon>
        <taxon>Pseudomonadati</taxon>
        <taxon>Bacteroidota</taxon>
        <taxon>Chitinophagia</taxon>
        <taxon>Chitinophagales</taxon>
        <taxon>Chitinophagaceae</taxon>
        <taxon>Flavisolibacter</taxon>
    </lineage>
</organism>
<protein>
    <recommendedName>
        <fullName evidence="3">GAF domain-containing protein</fullName>
    </recommendedName>
</protein>
<reference evidence="1 2" key="1">
    <citation type="submission" date="2016-11" db="EMBL/GenBank/DDBJ databases">
        <authorList>
            <person name="Jaros S."/>
            <person name="Januszkiewicz K."/>
            <person name="Wedrychowicz H."/>
        </authorList>
    </citation>
    <scope>NUCLEOTIDE SEQUENCE [LARGE SCALE GENOMIC DNA]</scope>
    <source>
        <strain evidence="1 2">DSM 18119</strain>
    </source>
</reference>
<dbReference type="RefSeq" id="WP_072835127.1">
    <property type="nucleotide sequence ID" value="NZ_FQUU01000007.1"/>
</dbReference>